<reference evidence="1 2" key="1">
    <citation type="submission" date="2019-08" db="EMBL/GenBank/DDBJ databases">
        <title>Actinomadura sp. nov. CYP1-5 isolated from mountain soil.</title>
        <authorList>
            <person name="Songsumanus A."/>
            <person name="Kuncharoen N."/>
            <person name="Kudo T."/>
            <person name="Yuki M."/>
            <person name="Igarashi Y."/>
            <person name="Tanasupawat S."/>
        </authorList>
    </citation>
    <scope>NUCLEOTIDE SEQUENCE [LARGE SCALE GENOMIC DNA]</scope>
    <source>
        <strain evidence="1 2">CYP1-5</strain>
    </source>
</reference>
<sequence>MAASFPVAGSGWQVKARSTTNDPAPFQMTWYAFCATPPPGYRIIKKTETVPNGQTVGLTCSTDKVPYEFMVNVGAEAKGTTAALTTSSRWTNPSSTITYAAGGGARSDASTVGIDLYAICTDAYDGSTDWYKQGRSSHDINEGPLWACPADRTSIGVTFSSDASLRSSKPHTISLSDWRLTGININRNKYAYDIDGGVVCARR</sequence>
<dbReference type="Proteomes" id="UP000323505">
    <property type="component" value="Unassembled WGS sequence"/>
</dbReference>
<gene>
    <name evidence="1" type="ORF">FXF68_05015</name>
</gene>
<accession>A0A5D3FZD8</accession>
<evidence type="ECO:0000313" key="2">
    <source>
        <dbReference type="Proteomes" id="UP000323505"/>
    </source>
</evidence>
<dbReference type="AlphaFoldDB" id="A0A5D3FZD8"/>
<organism evidence="1 2">
    <name type="scientific">Actinomadura decatromicini</name>
    <dbReference type="NCBI Taxonomy" id="2604572"/>
    <lineage>
        <taxon>Bacteria</taxon>
        <taxon>Bacillati</taxon>
        <taxon>Actinomycetota</taxon>
        <taxon>Actinomycetes</taxon>
        <taxon>Streptosporangiales</taxon>
        <taxon>Thermomonosporaceae</taxon>
        <taxon>Actinomadura</taxon>
    </lineage>
</organism>
<proteinExistence type="predicted"/>
<comment type="caution">
    <text evidence="1">The sequence shown here is derived from an EMBL/GenBank/DDBJ whole genome shotgun (WGS) entry which is preliminary data.</text>
</comment>
<dbReference type="EMBL" id="VSRQ01000001">
    <property type="protein sequence ID" value="TYK53090.1"/>
    <property type="molecule type" value="Genomic_DNA"/>
</dbReference>
<name>A0A5D3FZD8_9ACTN</name>
<keyword evidence="2" id="KW-1185">Reference proteome</keyword>
<evidence type="ECO:0000313" key="1">
    <source>
        <dbReference type="EMBL" id="TYK53090.1"/>
    </source>
</evidence>
<dbReference type="RefSeq" id="WP_148757676.1">
    <property type="nucleotide sequence ID" value="NZ_VSRQ01000001.1"/>
</dbReference>
<protein>
    <submittedName>
        <fullName evidence="1">Uncharacterized protein</fullName>
    </submittedName>
</protein>